<dbReference type="AlphaFoldDB" id="A0A6A6S0B9"/>
<feature type="transmembrane region" description="Helical" evidence="2">
    <location>
        <begin position="657"/>
        <end position="675"/>
    </location>
</feature>
<feature type="compositionally biased region" description="Low complexity" evidence="1">
    <location>
        <begin position="99"/>
        <end position="114"/>
    </location>
</feature>
<dbReference type="EMBL" id="MU006784">
    <property type="protein sequence ID" value="KAF2640632.1"/>
    <property type="molecule type" value="Genomic_DNA"/>
</dbReference>
<proteinExistence type="predicted"/>
<sequence>MANVNATHAPYSWNLVTTGGAVALWALTEGGLVTDPISAVAVLGGWFGAAVIPTILPSFDEWAKNKNINLGFTKIGSTVVEVRPTPSTNASSTADKHSPSTLRSTPSTTSNSTTDALSPATSGVEPVDALPETVHTPTASAKTEQKGIMLSDKPVDIPSSNWSDFTWLFSTLWVCITANFANVCNYVEAYAVHVWGFIIGLWPGETSTAISTQSQHTENATLDYTLTSVNGVKKPPSAIWSSIVALYTNISVPLKNIIDNVKSGSMHVVSLCRNLSLWHINVICMGAVILYVLFIRTADQFKKFFRWSRYPVDHVSVRVLRRLDPVLHGLRNSIESSLAHLKDGLKSTSTRMWKSIKQLSTELSVLVTHAQPNIFQKTKDYTQELYQWSVQKSQDLRQWDDSKILALFRRGGQKALELEKLVHSSWEVLLILPACPLIFPIVRHIYYNYPNLCWRCIFNPSVVPNGTVDEVALVPVSQLVLVVTQTVYILRAVDKGRKNVNMVLDLMVVNVSIIIFWVFSYMKLILPIPLTIECWTDFFHVLEISTVTTHVWYYNKTDGPAETIKLTSAVILALGNIVGCIDPVPWGDSHAAFENLGNVYLWDRLLSIFQCVWIPQSILAFGVLGAKGFVQSIMLVVVLNLAIWLAGSILGFSEMYVTDYIIGAAAFLVGALIGWQSYKKIQMDNAALASPSPFSPTNGPAPSSWGWGGANLSDPGNGRGAFDSDDTGDISPLTSRKPRDTEKVRKRNRDGESSNDDKEDGKETKKSLIGQMLEGSEKIAMEWSIAEGDNKANDAASEAAPDKKRSGLVDPTTPSSPAFSPALSPKFIERRRSSLLSDIEAAAAEEGQTADAEAGEVDSASQAQDDGKEDGDDEFRAIVRLPVSQT</sequence>
<reference evidence="3" key="1">
    <citation type="journal article" date="2020" name="Stud. Mycol.">
        <title>101 Dothideomycetes genomes: a test case for predicting lifestyles and emergence of pathogens.</title>
        <authorList>
            <person name="Haridas S."/>
            <person name="Albert R."/>
            <person name="Binder M."/>
            <person name="Bloem J."/>
            <person name="Labutti K."/>
            <person name="Salamov A."/>
            <person name="Andreopoulos B."/>
            <person name="Baker S."/>
            <person name="Barry K."/>
            <person name="Bills G."/>
            <person name="Bluhm B."/>
            <person name="Cannon C."/>
            <person name="Castanera R."/>
            <person name="Culley D."/>
            <person name="Daum C."/>
            <person name="Ezra D."/>
            <person name="Gonzalez J."/>
            <person name="Henrissat B."/>
            <person name="Kuo A."/>
            <person name="Liang C."/>
            <person name="Lipzen A."/>
            <person name="Lutzoni F."/>
            <person name="Magnuson J."/>
            <person name="Mondo S."/>
            <person name="Nolan M."/>
            <person name="Ohm R."/>
            <person name="Pangilinan J."/>
            <person name="Park H.-J."/>
            <person name="Ramirez L."/>
            <person name="Alfaro M."/>
            <person name="Sun H."/>
            <person name="Tritt A."/>
            <person name="Yoshinaga Y."/>
            <person name="Zwiers L.-H."/>
            <person name="Turgeon B."/>
            <person name="Goodwin S."/>
            <person name="Spatafora J."/>
            <person name="Crous P."/>
            <person name="Grigoriev I."/>
        </authorList>
    </citation>
    <scope>NUCLEOTIDE SEQUENCE</scope>
    <source>
        <strain evidence="3">CBS 473.64</strain>
    </source>
</reference>
<keyword evidence="2" id="KW-0812">Transmembrane</keyword>
<feature type="transmembrane region" description="Helical" evidence="2">
    <location>
        <begin position="502"/>
        <end position="522"/>
    </location>
</feature>
<feature type="transmembrane region" description="Helical" evidence="2">
    <location>
        <begin position="275"/>
        <end position="294"/>
    </location>
</feature>
<feature type="region of interest" description="Disordered" evidence="1">
    <location>
        <begin position="841"/>
        <end position="875"/>
    </location>
</feature>
<evidence type="ECO:0000256" key="1">
    <source>
        <dbReference type="SAM" id="MobiDB-lite"/>
    </source>
</evidence>
<evidence type="ECO:0000256" key="2">
    <source>
        <dbReference type="SAM" id="Phobius"/>
    </source>
</evidence>
<organism evidence="3 4">
    <name type="scientific">Massarina eburnea CBS 473.64</name>
    <dbReference type="NCBI Taxonomy" id="1395130"/>
    <lineage>
        <taxon>Eukaryota</taxon>
        <taxon>Fungi</taxon>
        <taxon>Dikarya</taxon>
        <taxon>Ascomycota</taxon>
        <taxon>Pezizomycotina</taxon>
        <taxon>Dothideomycetes</taxon>
        <taxon>Pleosporomycetidae</taxon>
        <taxon>Pleosporales</taxon>
        <taxon>Massarineae</taxon>
        <taxon>Massarinaceae</taxon>
        <taxon>Massarina</taxon>
    </lineage>
</organism>
<name>A0A6A6S0B9_9PLEO</name>
<dbReference type="Proteomes" id="UP000799753">
    <property type="component" value="Unassembled WGS sequence"/>
</dbReference>
<feature type="compositionally biased region" description="Basic and acidic residues" evidence="1">
    <location>
        <begin position="737"/>
        <end position="766"/>
    </location>
</feature>
<feature type="transmembrane region" description="Helical" evidence="2">
    <location>
        <begin position="633"/>
        <end position="651"/>
    </location>
</feature>
<feature type="transmembrane region" description="Helical" evidence="2">
    <location>
        <begin position="605"/>
        <end position="626"/>
    </location>
</feature>
<feature type="transmembrane region" description="Helical" evidence="2">
    <location>
        <begin position="428"/>
        <end position="446"/>
    </location>
</feature>
<feature type="transmembrane region" description="Helical" evidence="2">
    <location>
        <begin position="471"/>
        <end position="490"/>
    </location>
</feature>
<protein>
    <submittedName>
        <fullName evidence="3">Uncharacterized protein</fullName>
    </submittedName>
</protein>
<keyword evidence="2" id="KW-1133">Transmembrane helix</keyword>
<feature type="compositionally biased region" description="Low complexity" evidence="1">
    <location>
        <begin position="811"/>
        <end position="825"/>
    </location>
</feature>
<gene>
    <name evidence="3" type="ORF">P280DRAFT_480148</name>
</gene>
<accession>A0A6A6S0B9</accession>
<keyword evidence="4" id="KW-1185">Reference proteome</keyword>
<keyword evidence="2" id="KW-0472">Membrane</keyword>
<feature type="region of interest" description="Disordered" evidence="1">
    <location>
        <begin position="691"/>
        <end position="826"/>
    </location>
</feature>
<evidence type="ECO:0000313" key="3">
    <source>
        <dbReference type="EMBL" id="KAF2640632.1"/>
    </source>
</evidence>
<feature type="region of interest" description="Disordered" evidence="1">
    <location>
        <begin position="83"/>
        <end position="147"/>
    </location>
</feature>
<feature type="compositionally biased region" description="Low complexity" evidence="1">
    <location>
        <begin position="841"/>
        <end position="852"/>
    </location>
</feature>
<evidence type="ECO:0000313" key="4">
    <source>
        <dbReference type="Proteomes" id="UP000799753"/>
    </source>
</evidence>